<dbReference type="InterPro" id="IPR005039">
    <property type="entry name" value="Ant_C"/>
</dbReference>
<proteinExistence type="predicted"/>
<dbReference type="RefSeq" id="WP_261892755.1">
    <property type="nucleotide sequence ID" value="NZ_AP024895.1"/>
</dbReference>
<name>A0ABZ0QAJ1_9VIBR</name>
<sequence>MKYAEKWVSQFLNWFELFLKRETTATFPLIPAVPQDLQTRHGLDRRMMMGSLILNDSKFISTFDLWNKLNEFRREESHPPIRHGDFLARVEDEIDDLGGHEIFAHPQNHQNIRVYKLNPDQALLVGMRESKVVRKKVLEWIKNLTQPQLPRTYAEALQLAADQAKELEFKDQQLAIAAPKAEFADAIAGASKGVLLGQFAKTVGMGPVTIFRVLREIGIFMSSSGQYNMPYQEYVNRGYFTVKQGTYETNTETRISHTALITGKGEMWLRKKLIDTGHLKAVAKC</sequence>
<evidence type="ECO:0000259" key="1">
    <source>
        <dbReference type="Pfam" id="PF03374"/>
    </source>
</evidence>
<reference evidence="2 3" key="1">
    <citation type="submission" date="2023-11" db="EMBL/GenBank/DDBJ databases">
        <title>Plant-associative lifestyle of Vibrio porteresiae and its evolutionary dynamics.</title>
        <authorList>
            <person name="Rameshkumar N."/>
            <person name="Kirti K."/>
        </authorList>
    </citation>
    <scope>NUCLEOTIDE SEQUENCE [LARGE SCALE GENOMIC DNA]</scope>
    <source>
        <strain evidence="2 3">MSSRF30</strain>
    </source>
</reference>
<dbReference type="Pfam" id="PF03374">
    <property type="entry name" value="ANT"/>
    <property type="match status" value="1"/>
</dbReference>
<evidence type="ECO:0000313" key="3">
    <source>
        <dbReference type="Proteomes" id="UP001304071"/>
    </source>
</evidence>
<evidence type="ECO:0000313" key="2">
    <source>
        <dbReference type="EMBL" id="WPC72945.1"/>
    </source>
</evidence>
<protein>
    <submittedName>
        <fullName evidence="2">Phage antirepressor KilAC domain-containing protein</fullName>
    </submittedName>
</protein>
<keyword evidence="3" id="KW-1185">Reference proteome</keyword>
<organism evidence="2 3">
    <name type="scientific">Vibrio porteresiae DSM 19223</name>
    <dbReference type="NCBI Taxonomy" id="1123496"/>
    <lineage>
        <taxon>Bacteria</taxon>
        <taxon>Pseudomonadati</taxon>
        <taxon>Pseudomonadota</taxon>
        <taxon>Gammaproteobacteria</taxon>
        <taxon>Vibrionales</taxon>
        <taxon>Vibrionaceae</taxon>
        <taxon>Vibrio</taxon>
    </lineage>
</organism>
<dbReference type="Proteomes" id="UP001304071">
    <property type="component" value="Chromosome 1"/>
</dbReference>
<feature type="domain" description="Antirepressor protein C-terminal" evidence="1">
    <location>
        <begin position="172"/>
        <end position="273"/>
    </location>
</feature>
<dbReference type="EMBL" id="CP138203">
    <property type="protein sequence ID" value="WPC72945.1"/>
    <property type="molecule type" value="Genomic_DNA"/>
</dbReference>
<gene>
    <name evidence="2" type="ORF">R8Z52_12505</name>
</gene>
<accession>A0ABZ0QAJ1</accession>